<organism evidence="3 4">
    <name type="scientific">Trichosporon asahii var. asahii (strain ATCC 90039 / CBS 2479 / JCM 2466 / KCTC 7840 / NBRC 103889/ NCYC 2677 / UAMH 7654)</name>
    <name type="common">Yeast</name>
    <dbReference type="NCBI Taxonomy" id="1186058"/>
    <lineage>
        <taxon>Eukaryota</taxon>
        <taxon>Fungi</taxon>
        <taxon>Dikarya</taxon>
        <taxon>Basidiomycota</taxon>
        <taxon>Agaricomycotina</taxon>
        <taxon>Tremellomycetes</taxon>
        <taxon>Trichosporonales</taxon>
        <taxon>Trichosporonaceae</taxon>
        <taxon>Trichosporon</taxon>
    </lineage>
</organism>
<dbReference type="RefSeq" id="XP_014177981.1">
    <property type="nucleotide sequence ID" value="XM_014322506.1"/>
</dbReference>
<name>J5SRI4_TRIAS</name>
<dbReference type="OrthoDB" id="2560253at2759"/>
<evidence type="ECO:0000256" key="2">
    <source>
        <dbReference type="SAM" id="SignalP"/>
    </source>
</evidence>
<dbReference type="Proteomes" id="UP000002748">
    <property type="component" value="Unassembled WGS sequence"/>
</dbReference>
<proteinExistence type="predicted"/>
<dbReference type="GeneID" id="25987642"/>
<keyword evidence="2" id="KW-0732">Signal</keyword>
<dbReference type="HOGENOM" id="CLU_095428_0_0_1"/>
<feature type="region of interest" description="Disordered" evidence="1">
    <location>
        <begin position="96"/>
        <end position="116"/>
    </location>
</feature>
<dbReference type="EMBL" id="ALBS01000262">
    <property type="protein sequence ID" value="EJT47136.1"/>
    <property type="molecule type" value="Genomic_DNA"/>
</dbReference>
<dbReference type="AlphaFoldDB" id="J5SRI4"/>
<feature type="chain" id="PRO_5003784675" evidence="2">
    <location>
        <begin position="37"/>
        <end position="255"/>
    </location>
</feature>
<evidence type="ECO:0000313" key="3">
    <source>
        <dbReference type="EMBL" id="EJT47136.1"/>
    </source>
</evidence>
<reference evidence="3 4" key="1">
    <citation type="journal article" date="2012" name="Eukaryot. Cell">
        <title>Draft genome sequence of CBS 2479, the standard type strain of Trichosporon asahii.</title>
        <authorList>
            <person name="Yang R.Y."/>
            <person name="Li H.T."/>
            <person name="Zhu H."/>
            <person name="Zhou G.P."/>
            <person name="Wang M."/>
            <person name="Wang L."/>
        </authorList>
    </citation>
    <scope>NUCLEOTIDE SEQUENCE [LARGE SCALE GENOMIC DNA]</scope>
    <source>
        <strain evidence="4">ATCC 90039 / CBS 2479 / JCM 2466 / KCTC 7840 / NCYC 2677 / UAMH 7654</strain>
    </source>
</reference>
<protein>
    <submittedName>
        <fullName evidence="3">Uncharacterized protein</fullName>
    </submittedName>
</protein>
<dbReference type="VEuPathDB" id="FungiDB:A1Q1_04129"/>
<sequence>MYLLSALLRPLPFSLSFLSPVLVLLLSLPLVPSALAIPASEQFALSTQTQASACFIKCHNEFCDIHDMPGNTKNFPSAITINCGLALAERSGAQAAHSSTDQDRSGHMRTDQEPAAGREWGGCRGCLLSAAAVFIPGIPVLATLGPGTWTRADIQDWQRIMPRCLAVTCVSAPDVAYAVEYGRHFCARAGVPDVKFEMPERFLLSEGGAYYNGVAAVIGENRVKLTRSDTLASTAGRNVPALAAVFAAGTLALLV</sequence>
<gene>
    <name evidence="3" type="ORF">A1Q1_04129</name>
</gene>
<evidence type="ECO:0000313" key="4">
    <source>
        <dbReference type="Proteomes" id="UP000002748"/>
    </source>
</evidence>
<evidence type="ECO:0000256" key="1">
    <source>
        <dbReference type="SAM" id="MobiDB-lite"/>
    </source>
</evidence>
<comment type="caution">
    <text evidence="3">The sequence shown here is derived from an EMBL/GenBank/DDBJ whole genome shotgun (WGS) entry which is preliminary data.</text>
</comment>
<feature type="signal peptide" evidence="2">
    <location>
        <begin position="1"/>
        <end position="36"/>
    </location>
</feature>
<accession>J5SRI4</accession>
<feature type="compositionally biased region" description="Basic and acidic residues" evidence="1">
    <location>
        <begin position="100"/>
        <end position="112"/>
    </location>
</feature>
<dbReference type="KEGG" id="tasa:A1Q1_04129"/>